<evidence type="ECO:0000256" key="1">
    <source>
        <dbReference type="SAM" id="Phobius"/>
    </source>
</evidence>
<keyword evidence="1" id="KW-1133">Transmembrane helix</keyword>
<keyword evidence="1" id="KW-0472">Membrane</keyword>
<proteinExistence type="predicted"/>
<dbReference type="RefSeq" id="WP_212904814.1">
    <property type="nucleotide sequence ID" value="NZ_BOPZ01000028.1"/>
</dbReference>
<organism evidence="2 3">
    <name type="scientific">Clostridium polyendosporum</name>
    <dbReference type="NCBI Taxonomy" id="69208"/>
    <lineage>
        <taxon>Bacteria</taxon>
        <taxon>Bacillati</taxon>
        <taxon>Bacillota</taxon>
        <taxon>Clostridia</taxon>
        <taxon>Eubacteriales</taxon>
        <taxon>Clostridiaceae</taxon>
        <taxon>Clostridium</taxon>
    </lineage>
</organism>
<name>A0A919VH84_9CLOT</name>
<dbReference type="Proteomes" id="UP000679179">
    <property type="component" value="Unassembled WGS sequence"/>
</dbReference>
<keyword evidence="3" id="KW-1185">Reference proteome</keyword>
<evidence type="ECO:0000313" key="3">
    <source>
        <dbReference type="Proteomes" id="UP000679179"/>
    </source>
</evidence>
<sequence length="184" mass="19911">MKKQLKYSLPISIFLFIATVLIAIGAGYYKNSLSTEKPSFKINLPAEKTNSKVVYNFSNQGLPKKLVQPKKISIATGHGGGITNVGKEPLSIKVETEDFIGTVKLSSTTPGFDPSTGIFTKPLLPRKSVTLDVELDIPSEKIKHSEIINNAAIKFINTKDGSLLGTVPVQVINSTTVAVNDMKH</sequence>
<gene>
    <name evidence="2" type="ORF">CPJCM30710_28010</name>
</gene>
<reference evidence="2" key="1">
    <citation type="submission" date="2021-03" db="EMBL/GenBank/DDBJ databases">
        <title>Taxonomic study of Clostridium polyendosporum from meadow-gley soil under rice.</title>
        <authorList>
            <person name="Kobayashi H."/>
            <person name="Tanizawa Y."/>
            <person name="Yagura M."/>
        </authorList>
    </citation>
    <scope>NUCLEOTIDE SEQUENCE</scope>
    <source>
        <strain evidence="2">JCM 30710</strain>
    </source>
</reference>
<evidence type="ECO:0000313" key="2">
    <source>
        <dbReference type="EMBL" id="GIM30135.1"/>
    </source>
</evidence>
<keyword evidence="1" id="KW-0812">Transmembrane</keyword>
<feature type="transmembrane region" description="Helical" evidence="1">
    <location>
        <begin position="7"/>
        <end position="29"/>
    </location>
</feature>
<dbReference type="EMBL" id="BOPZ01000028">
    <property type="protein sequence ID" value="GIM30135.1"/>
    <property type="molecule type" value="Genomic_DNA"/>
</dbReference>
<accession>A0A919VH84</accession>
<dbReference type="AlphaFoldDB" id="A0A919VH84"/>
<protein>
    <submittedName>
        <fullName evidence="2">Uncharacterized protein</fullName>
    </submittedName>
</protein>
<comment type="caution">
    <text evidence="2">The sequence shown here is derived from an EMBL/GenBank/DDBJ whole genome shotgun (WGS) entry which is preliminary data.</text>
</comment>